<dbReference type="EMBL" id="MNPL01023192">
    <property type="protein sequence ID" value="OQR68853.1"/>
    <property type="molecule type" value="Genomic_DNA"/>
</dbReference>
<dbReference type="GO" id="GO:0006887">
    <property type="term" value="P:exocytosis"/>
    <property type="evidence" value="ECO:0007669"/>
    <property type="project" value="UniProtKB-KW"/>
</dbReference>
<feature type="non-terminal residue" evidence="2">
    <location>
        <position position="1"/>
    </location>
</feature>
<dbReference type="OrthoDB" id="6419602at2759"/>
<dbReference type="GO" id="GO:0099503">
    <property type="term" value="C:secretory vesicle"/>
    <property type="evidence" value="ECO:0007669"/>
    <property type="project" value="TreeGrafter"/>
</dbReference>
<gene>
    <name evidence="2" type="ORF">BIW11_12640</name>
</gene>
<protein>
    <submittedName>
        <fullName evidence="2">BAI1-associated protein 3-like</fullName>
    </submittedName>
</protein>
<dbReference type="PANTHER" id="PTHR45999:SF4">
    <property type="entry name" value="UNC-13-4A, ISOFORM B"/>
    <property type="match status" value="1"/>
</dbReference>
<accession>A0A1V9X646</accession>
<evidence type="ECO:0000313" key="2">
    <source>
        <dbReference type="EMBL" id="OQR68853.1"/>
    </source>
</evidence>
<dbReference type="InParanoid" id="A0A1V9X646"/>
<evidence type="ECO:0000256" key="1">
    <source>
        <dbReference type="ARBA" id="ARBA00022483"/>
    </source>
</evidence>
<dbReference type="AlphaFoldDB" id="A0A1V9X646"/>
<comment type="caution">
    <text evidence="2">The sequence shown here is derived from an EMBL/GenBank/DDBJ whole genome shotgun (WGS) entry which is preliminary data.</text>
</comment>
<name>A0A1V9X646_9ACAR</name>
<proteinExistence type="predicted"/>
<dbReference type="InterPro" id="IPR052095">
    <property type="entry name" value="UNC-13_domain"/>
</dbReference>
<organism evidence="2 3">
    <name type="scientific">Tropilaelaps mercedesae</name>
    <dbReference type="NCBI Taxonomy" id="418985"/>
    <lineage>
        <taxon>Eukaryota</taxon>
        <taxon>Metazoa</taxon>
        <taxon>Ecdysozoa</taxon>
        <taxon>Arthropoda</taxon>
        <taxon>Chelicerata</taxon>
        <taxon>Arachnida</taxon>
        <taxon>Acari</taxon>
        <taxon>Parasitiformes</taxon>
        <taxon>Mesostigmata</taxon>
        <taxon>Gamasina</taxon>
        <taxon>Dermanyssoidea</taxon>
        <taxon>Laelapidae</taxon>
        <taxon>Tropilaelaps</taxon>
    </lineage>
</organism>
<keyword evidence="1" id="KW-0268">Exocytosis</keyword>
<dbReference type="PANTHER" id="PTHR45999">
    <property type="entry name" value="UNC-13-4A, ISOFORM B"/>
    <property type="match status" value="1"/>
</dbReference>
<evidence type="ECO:0000313" key="3">
    <source>
        <dbReference type="Proteomes" id="UP000192247"/>
    </source>
</evidence>
<reference evidence="2 3" key="1">
    <citation type="journal article" date="2017" name="Gigascience">
        <title>Draft genome of the honey bee ectoparasitic mite, Tropilaelaps mercedesae, is shaped by the parasitic life history.</title>
        <authorList>
            <person name="Dong X."/>
            <person name="Armstrong S.D."/>
            <person name="Xia D."/>
            <person name="Makepeace B.L."/>
            <person name="Darby A.C."/>
            <person name="Kadowaki T."/>
        </authorList>
    </citation>
    <scope>NUCLEOTIDE SEQUENCE [LARGE SCALE GENOMIC DNA]</scope>
    <source>
        <strain evidence="2">Wuxi-XJTLU</strain>
    </source>
</reference>
<dbReference type="Proteomes" id="UP000192247">
    <property type="component" value="Unassembled WGS sequence"/>
</dbReference>
<sequence>EEVGRELSSIPCELEVLPQAVQQPEAKMAKKELEDLYVEVLYTIKHKLGGGVPYAEAELFAFAQDAFGMSDEAHHRLLSIAAEEKPPIPVLNVVVVEAQGLEAKDPNGKCSLLTTALFG</sequence>
<keyword evidence="3" id="KW-1185">Reference proteome</keyword>